<dbReference type="EMBL" id="LSRL02000034">
    <property type="protein sequence ID" value="TDG48294.1"/>
    <property type="molecule type" value="Genomic_DNA"/>
</dbReference>
<feature type="chain" id="PRO_5019797839" description="Small EDRK-rich factor-like N-terminal domain-containing protein" evidence="2">
    <location>
        <begin position="19"/>
        <end position="84"/>
    </location>
</feature>
<dbReference type="AlphaFoldDB" id="A0A484BHZ2"/>
<evidence type="ECO:0000256" key="2">
    <source>
        <dbReference type="SAM" id="SignalP"/>
    </source>
</evidence>
<feature type="compositionally biased region" description="Basic and acidic residues" evidence="1">
    <location>
        <begin position="22"/>
        <end position="31"/>
    </location>
</feature>
<comment type="caution">
    <text evidence="3">The sequence shown here is derived from an EMBL/GenBank/DDBJ whole genome shotgun (WGS) entry which is preliminary data.</text>
</comment>
<name>A0A484BHZ2_DRONA</name>
<feature type="compositionally biased region" description="Basic and acidic residues" evidence="1">
    <location>
        <begin position="39"/>
        <end position="74"/>
    </location>
</feature>
<keyword evidence="4" id="KW-1185">Reference proteome</keyword>
<keyword evidence="2" id="KW-0732">Signal</keyword>
<protein>
    <recommendedName>
        <fullName evidence="5">Small EDRK-rich factor-like N-terminal domain-containing protein</fullName>
    </recommendedName>
</protein>
<organism evidence="3 4">
    <name type="scientific">Drosophila navojoa</name>
    <name type="common">Fruit fly</name>
    <dbReference type="NCBI Taxonomy" id="7232"/>
    <lineage>
        <taxon>Eukaryota</taxon>
        <taxon>Metazoa</taxon>
        <taxon>Ecdysozoa</taxon>
        <taxon>Arthropoda</taxon>
        <taxon>Hexapoda</taxon>
        <taxon>Insecta</taxon>
        <taxon>Pterygota</taxon>
        <taxon>Neoptera</taxon>
        <taxon>Endopterygota</taxon>
        <taxon>Diptera</taxon>
        <taxon>Brachycera</taxon>
        <taxon>Muscomorpha</taxon>
        <taxon>Ephydroidea</taxon>
        <taxon>Drosophilidae</taxon>
        <taxon>Drosophila</taxon>
    </lineage>
</organism>
<evidence type="ECO:0000256" key="1">
    <source>
        <dbReference type="SAM" id="MobiDB-lite"/>
    </source>
</evidence>
<evidence type="ECO:0000313" key="3">
    <source>
        <dbReference type="EMBL" id="TDG48294.1"/>
    </source>
</evidence>
<accession>A0A484BHZ2</accession>
<dbReference type="Proteomes" id="UP000295192">
    <property type="component" value="Unassembled WGS sequence"/>
</dbReference>
<evidence type="ECO:0008006" key="5">
    <source>
        <dbReference type="Google" id="ProtNLM"/>
    </source>
</evidence>
<evidence type="ECO:0000313" key="4">
    <source>
        <dbReference type="Proteomes" id="UP000295192"/>
    </source>
</evidence>
<feature type="signal peptide" evidence="2">
    <location>
        <begin position="1"/>
        <end position="18"/>
    </location>
</feature>
<gene>
    <name evidence="3" type="ORF">AWZ03_005249</name>
</gene>
<proteinExistence type="predicted"/>
<sequence>MSAAVLAAQLALVTLAHSHIDERATLDEVKRKQAKGKGQRAEGRGQQEWSGKETKETLQEKANEKKQQSKKYEQQQEQQQQQQE</sequence>
<feature type="region of interest" description="Disordered" evidence="1">
    <location>
        <begin position="22"/>
        <end position="84"/>
    </location>
</feature>
<feature type="compositionally biased region" description="Low complexity" evidence="1">
    <location>
        <begin position="75"/>
        <end position="84"/>
    </location>
</feature>
<reference evidence="3 4" key="1">
    <citation type="journal article" date="2019" name="J. Hered.">
        <title>An Improved Genome Assembly for Drosophila navojoa, the Basal Species in the mojavensis Cluster.</title>
        <authorList>
            <person name="Vanderlinde T."/>
            <person name="Dupim E.G."/>
            <person name="Nazario-Yepiz N.O."/>
            <person name="Carvalho A.B."/>
        </authorList>
    </citation>
    <scope>NUCLEOTIDE SEQUENCE [LARGE SCALE GENOMIC DNA]</scope>
    <source>
        <strain evidence="3">Navoj_Jal97</strain>
        <tissue evidence="3">Whole organism</tissue>
    </source>
</reference>